<dbReference type="Gene3D" id="3.30.710.10">
    <property type="entry name" value="Potassium Channel Kv1.1, Chain A"/>
    <property type="match status" value="1"/>
</dbReference>
<feature type="compositionally biased region" description="Polar residues" evidence="1">
    <location>
        <begin position="50"/>
        <end position="74"/>
    </location>
</feature>
<feature type="region of interest" description="Disordered" evidence="1">
    <location>
        <begin position="460"/>
        <end position="524"/>
    </location>
</feature>
<dbReference type="AlphaFoldDB" id="A0A8H7Y133"/>
<evidence type="ECO:0008006" key="3">
    <source>
        <dbReference type="Google" id="ProtNLM"/>
    </source>
</evidence>
<accession>A0A8H7Y133</accession>
<organism evidence="2">
    <name type="scientific">Psilocybe cubensis</name>
    <name type="common">Psychedelic mushroom</name>
    <name type="synonym">Stropharia cubensis</name>
    <dbReference type="NCBI Taxonomy" id="181762"/>
    <lineage>
        <taxon>Eukaryota</taxon>
        <taxon>Fungi</taxon>
        <taxon>Dikarya</taxon>
        <taxon>Basidiomycota</taxon>
        <taxon>Agaricomycotina</taxon>
        <taxon>Agaricomycetes</taxon>
        <taxon>Agaricomycetidae</taxon>
        <taxon>Agaricales</taxon>
        <taxon>Agaricineae</taxon>
        <taxon>Strophariaceae</taxon>
        <taxon>Psilocybe</taxon>
    </lineage>
</organism>
<feature type="compositionally biased region" description="Pro residues" evidence="1">
    <location>
        <begin position="195"/>
        <end position="209"/>
    </location>
</feature>
<feature type="region of interest" description="Disordered" evidence="1">
    <location>
        <begin position="1"/>
        <end position="245"/>
    </location>
</feature>
<comment type="caution">
    <text evidence="2">The sequence shown here is derived from an EMBL/GenBank/DDBJ whole genome shotgun (WGS) entry which is preliminary data.</text>
</comment>
<dbReference type="InterPro" id="IPR011333">
    <property type="entry name" value="SKP1/BTB/POZ_sf"/>
</dbReference>
<evidence type="ECO:0000256" key="1">
    <source>
        <dbReference type="SAM" id="MobiDB-lite"/>
    </source>
</evidence>
<feature type="compositionally biased region" description="Low complexity" evidence="1">
    <location>
        <begin position="503"/>
        <end position="518"/>
    </location>
</feature>
<dbReference type="OrthoDB" id="3363734at2759"/>
<dbReference type="SUPFAM" id="SSF54695">
    <property type="entry name" value="POZ domain"/>
    <property type="match status" value="1"/>
</dbReference>
<feature type="compositionally biased region" description="Low complexity" evidence="1">
    <location>
        <begin position="8"/>
        <end position="40"/>
    </location>
</feature>
<dbReference type="EMBL" id="JAFIQS010000005">
    <property type="protein sequence ID" value="KAG5169299.1"/>
    <property type="molecule type" value="Genomic_DNA"/>
</dbReference>
<gene>
    <name evidence="2" type="ORF">JR316_005855</name>
</gene>
<feature type="compositionally biased region" description="Pro residues" evidence="1">
    <location>
        <begin position="165"/>
        <end position="177"/>
    </location>
</feature>
<feature type="compositionally biased region" description="Basic and acidic residues" evidence="1">
    <location>
        <begin position="75"/>
        <end position="84"/>
    </location>
</feature>
<evidence type="ECO:0000313" key="2">
    <source>
        <dbReference type="EMBL" id="KAG5169299.1"/>
    </source>
</evidence>
<protein>
    <recommendedName>
        <fullName evidence="3">BTB domain-containing protein</fullName>
    </recommendedName>
</protein>
<dbReference type="PANTHER" id="PTHR48125:SF12">
    <property type="entry name" value="AT HOOK TRANSCRIPTION FACTOR FAMILY-RELATED"/>
    <property type="match status" value="1"/>
</dbReference>
<proteinExistence type="predicted"/>
<sequence>MSSTSTLSIAIPQPQPQPRASRVSSPSSSSSGSECPHSSIQPSHNPRRPSISNTMHWLSRTAVQQQPYSPSKPTRVSEPKRSRTIDYISTPRNGTLGAGATVVRTPDDALRETGIRLSPGLRERETASLSRLSLDQKDSQRKRPSIPLASTSRRSEVLSAVTEPISPPTSPPLPPIPLSTADEEVKPVQIDSPAPKSPPRPIRAPPAPPSTQTQSRRSSMKGRGSGSSSGSDEAPTVPPLPLHVVASTQPPPFQVILVSEPPLTTFDPSKIIVTLETCTATYKTSLSTIYSRPSNLSAYFSNLLSHSDRHSTASVYSTDSDDLAMYNRHLTSQGLLPPSMNIHIFIDRPSSPYSHILSYLRTPLIEGQAEVLPRALQLHSSLSTQARLESLIEVRDEAAFLNLDGLHKLCSDEIRLRYGPRLHTRGNSSGSNHSIHSLHASIYSLHTLLERIEPDLAVMSPSEVTPPATASSKKSTSPEEAFPTKSPPTPQSWDGPRLEQRTQSRLSQHSQGRQSQSSPPAGWI</sequence>
<reference evidence="2" key="1">
    <citation type="submission" date="2021-02" db="EMBL/GenBank/DDBJ databases">
        <title>Psilocybe cubensis genome.</title>
        <authorList>
            <person name="Mckernan K.J."/>
            <person name="Crawford S."/>
            <person name="Trippe A."/>
            <person name="Kane L.T."/>
            <person name="Mclaughlin S."/>
        </authorList>
    </citation>
    <scope>NUCLEOTIDE SEQUENCE [LARGE SCALE GENOMIC DNA]</scope>
    <source>
        <strain evidence="2">MGC-MH-2018</strain>
    </source>
</reference>
<feature type="compositionally biased region" description="Basic and acidic residues" evidence="1">
    <location>
        <begin position="105"/>
        <end position="114"/>
    </location>
</feature>
<name>A0A8H7Y133_PSICU</name>
<dbReference type="PANTHER" id="PTHR48125">
    <property type="entry name" value="LP07818P1"/>
    <property type="match status" value="1"/>
</dbReference>